<feature type="region of interest" description="Disordered" evidence="1">
    <location>
        <begin position="446"/>
        <end position="528"/>
    </location>
</feature>
<dbReference type="SMART" id="SM00685">
    <property type="entry name" value="DM14"/>
    <property type="match status" value="1"/>
</dbReference>
<sequence>MSSNSNDESEGFSDDPWGHVLHKMYNRLYPEDSDLEKELEGLVQENGQPDNNERNTTDQDPFDNAGNEGAVPEDSTKTAKDNFSVPKAPIIKDAAGPDSCKSSQDQAHSESPANSTLINLLRKRQNELKLAAYQAKQIGDIDCAKNHLRYALSINSLIKCTEEGGVIERRRIPTKPVLNEPRCAITGMKTSCTPPGSFISEVKHERDDDDHLAVLTCYLKKQEMELRRVIDEQQMLGCAELVDYFSCMAQAFHDKRNLLQTKQLRPVSETFCLIQVPRVNRNWDVEVNTLEVCASWLFVGSPHWNESPTEFQDCFAEFELACSVLSRIQKRTGSLQNFVGHICRGFSVEQFRVNTRHWFHARCMVLRATIYCRWKSAEGCKTETIESIYIPLKPLLQSATIENTYFLDKNRGYVVMRIRQRAPVNGSCVINQKKRWLFVNLGENSDGSAPAVESDSPETAGRSIRTDAATDQRKLPKADFNPAAPVADTNVSASKANLSQVTPHSNKDSFSTAPVRQPPIQDTGENKTNELPKYLASKQHYSEGKPSTSRSSSDCSGQDLKFHSRALLLSRKSYHSTRLRDLGISDEARKKHFAEIQKIDSLINSLDKRLSGPNAKNEKIQYVKNLESLLVHLTELCHQATIQKNMPRLAGHQYEMKIVHDEIESLK</sequence>
<evidence type="ECO:0000313" key="3">
    <source>
        <dbReference type="EMBL" id="CAL5135989.1"/>
    </source>
</evidence>
<proteinExistence type="predicted"/>
<dbReference type="AlphaFoldDB" id="A0AAV2TIM2"/>
<dbReference type="InterPro" id="IPR006608">
    <property type="entry name" value="CC2D1A/B_DM14"/>
</dbReference>
<feature type="compositionally biased region" description="Polar residues" evidence="1">
    <location>
        <begin position="489"/>
        <end position="514"/>
    </location>
</feature>
<reference evidence="3" key="1">
    <citation type="submission" date="2024-06" db="EMBL/GenBank/DDBJ databases">
        <authorList>
            <person name="Liu X."/>
            <person name="Lenzi L."/>
            <person name="Haldenby T S."/>
            <person name="Uol C."/>
        </authorList>
    </citation>
    <scope>NUCLEOTIDE SEQUENCE</scope>
</reference>
<protein>
    <recommendedName>
        <fullName evidence="2">DM14 domain-containing protein</fullName>
    </recommendedName>
</protein>
<dbReference type="Proteomes" id="UP001497525">
    <property type="component" value="Unassembled WGS sequence"/>
</dbReference>
<feature type="domain" description="DM14" evidence="2">
    <location>
        <begin position="118"/>
        <end position="176"/>
    </location>
</feature>
<feature type="compositionally biased region" description="Basic and acidic residues" evidence="1">
    <location>
        <begin position="464"/>
        <end position="477"/>
    </location>
</feature>
<feature type="region of interest" description="Disordered" evidence="1">
    <location>
        <begin position="35"/>
        <end position="114"/>
    </location>
</feature>
<evidence type="ECO:0000313" key="4">
    <source>
        <dbReference type="Proteomes" id="UP001497525"/>
    </source>
</evidence>
<evidence type="ECO:0000259" key="2">
    <source>
        <dbReference type="SMART" id="SM00685"/>
    </source>
</evidence>
<gene>
    <name evidence="3" type="ORF">CDAUBV1_LOCUS10092</name>
</gene>
<accession>A0AAV2TIM2</accession>
<name>A0AAV2TIM2_CALDB</name>
<feature type="compositionally biased region" description="Polar residues" evidence="1">
    <location>
        <begin position="100"/>
        <end position="114"/>
    </location>
</feature>
<dbReference type="EMBL" id="CAXLJL010000279">
    <property type="protein sequence ID" value="CAL5135989.1"/>
    <property type="molecule type" value="Genomic_DNA"/>
</dbReference>
<evidence type="ECO:0000256" key="1">
    <source>
        <dbReference type="SAM" id="MobiDB-lite"/>
    </source>
</evidence>
<organism evidence="3 4">
    <name type="scientific">Calicophoron daubneyi</name>
    <name type="common">Rumen fluke</name>
    <name type="synonym">Paramphistomum daubneyi</name>
    <dbReference type="NCBI Taxonomy" id="300641"/>
    <lineage>
        <taxon>Eukaryota</taxon>
        <taxon>Metazoa</taxon>
        <taxon>Spiralia</taxon>
        <taxon>Lophotrochozoa</taxon>
        <taxon>Platyhelminthes</taxon>
        <taxon>Trematoda</taxon>
        <taxon>Digenea</taxon>
        <taxon>Plagiorchiida</taxon>
        <taxon>Pronocephalata</taxon>
        <taxon>Paramphistomoidea</taxon>
        <taxon>Paramphistomidae</taxon>
        <taxon>Calicophoron</taxon>
    </lineage>
</organism>
<comment type="caution">
    <text evidence="3">The sequence shown here is derived from an EMBL/GenBank/DDBJ whole genome shotgun (WGS) entry which is preliminary data.</text>
</comment>